<reference evidence="4" key="1">
    <citation type="submission" date="2016-06" db="UniProtKB">
        <authorList>
            <consortium name="WormBaseParasite"/>
        </authorList>
    </citation>
    <scope>IDENTIFICATION</scope>
</reference>
<keyword evidence="3" id="KW-1185">Reference proteome</keyword>
<accession>A0A183DE21</accession>
<name>A0A183DE21_9BILA</name>
<dbReference type="WBParaSite" id="GPUH_0000697101-mRNA-1">
    <property type="protein sequence ID" value="GPUH_0000697101-mRNA-1"/>
    <property type="gene ID" value="GPUH_0000697101"/>
</dbReference>
<protein>
    <submittedName>
        <fullName evidence="4">FCH domain-containing protein</fullName>
    </submittedName>
</protein>
<evidence type="ECO:0000313" key="4">
    <source>
        <dbReference type="WBParaSite" id="GPUH_0000697101-mRNA-1"/>
    </source>
</evidence>
<evidence type="ECO:0000313" key="3">
    <source>
        <dbReference type="Proteomes" id="UP000271098"/>
    </source>
</evidence>
<gene>
    <name evidence="2" type="ORF">GPUH_LOCUS6962</name>
</gene>
<dbReference type="AlphaFoldDB" id="A0A183DE21"/>
<evidence type="ECO:0000256" key="1">
    <source>
        <dbReference type="SAM" id="Phobius"/>
    </source>
</evidence>
<dbReference type="Proteomes" id="UP000271098">
    <property type="component" value="Unassembled WGS sequence"/>
</dbReference>
<sequence>MKEAKESQDMSLFRRALLTQCQITFEEKKYTNAINAKKKEVDMEKDVSYTRPAVRFSHTLHSKKHIVERFSVIVCVCLSVCASVSIFHFETYKS</sequence>
<keyword evidence="1" id="KW-0472">Membrane</keyword>
<feature type="transmembrane region" description="Helical" evidence="1">
    <location>
        <begin position="70"/>
        <end position="89"/>
    </location>
</feature>
<proteinExistence type="predicted"/>
<dbReference type="EMBL" id="UYRT01017239">
    <property type="protein sequence ID" value="VDK56728.1"/>
    <property type="molecule type" value="Genomic_DNA"/>
</dbReference>
<evidence type="ECO:0000313" key="2">
    <source>
        <dbReference type="EMBL" id="VDK56728.1"/>
    </source>
</evidence>
<organism evidence="4">
    <name type="scientific">Gongylonema pulchrum</name>
    <dbReference type="NCBI Taxonomy" id="637853"/>
    <lineage>
        <taxon>Eukaryota</taxon>
        <taxon>Metazoa</taxon>
        <taxon>Ecdysozoa</taxon>
        <taxon>Nematoda</taxon>
        <taxon>Chromadorea</taxon>
        <taxon>Rhabditida</taxon>
        <taxon>Spirurina</taxon>
        <taxon>Spiruromorpha</taxon>
        <taxon>Spiruroidea</taxon>
        <taxon>Gongylonematidae</taxon>
        <taxon>Gongylonema</taxon>
    </lineage>
</organism>
<keyword evidence="1" id="KW-0812">Transmembrane</keyword>
<reference evidence="2 3" key="2">
    <citation type="submission" date="2018-11" db="EMBL/GenBank/DDBJ databases">
        <authorList>
            <consortium name="Pathogen Informatics"/>
        </authorList>
    </citation>
    <scope>NUCLEOTIDE SEQUENCE [LARGE SCALE GENOMIC DNA]</scope>
</reference>
<keyword evidence="1" id="KW-1133">Transmembrane helix</keyword>